<evidence type="ECO:0000256" key="8">
    <source>
        <dbReference type="ARBA" id="ARBA00022989"/>
    </source>
</evidence>
<evidence type="ECO:0000256" key="3">
    <source>
        <dbReference type="ARBA" id="ARBA00007931"/>
    </source>
</evidence>
<dbReference type="NCBIfam" id="TIGR00054">
    <property type="entry name" value="RIP metalloprotease RseP"/>
    <property type="match status" value="1"/>
</dbReference>
<evidence type="ECO:0000256" key="9">
    <source>
        <dbReference type="ARBA" id="ARBA00023049"/>
    </source>
</evidence>
<comment type="subcellular location">
    <subcellularLocation>
        <location evidence="2">Membrane</location>
        <topology evidence="2">Multi-pass membrane protein</topology>
    </subcellularLocation>
</comment>
<dbReference type="Pfam" id="PF02163">
    <property type="entry name" value="Peptidase_M50"/>
    <property type="match status" value="1"/>
</dbReference>
<dbReference type="Gene3D" id="2.30.42.10">
    <property type="match status" value="1"/>
</dbReference>
<dbReference type="InterPro" id="IPR001478">
    <property type="entry name" value="PDZ"/>
</dbReference>
<keyword evidence="11" id="KW-0479">Metal-binding</keyword>
<evidence type="ECO:0000256" key="11">
    <source>
        <dbReference type="RuleBase" id="RU362031"/>
    </source>
</evidence>
<dbReference type="EC" id="3.4.24.-" evidence="11"/>
<name>A0A9D1QNP2_9LACO</name>
<dbReference type="PANTHER" id="PTHR42837:SF2">
    <property type="entry name" value="MEMBRANE METALLOPROTEASE ARASP2, CHLOROPLASTIC-RELATED"/>
    <property type="match status" value="1"/>
</dbReference>
<evidence type="ECO:0000256" key="2">
    <source>
        <dbReference type="ARBA" id="ARBA00004141"/>
    </source>
</evidence>
<dbReference type="SMART" id="SM00228">
    <property type="entry name" value="PDZ"/>
    <property type="match status" value="1"/>
</dbReference>
<dbReference type="GO" id="GO:0006508">
    <property type="term" value="P:proteolysis"/>
    <property type="evidence" value="ECO:0007669"/>
    <property type="project" value="UniProtKB-KW"/>
</dbReference>
<organism evidence="13 14">
    <name type="scientific">Candidatus Limosilactobacillus merdipullorum</name>
    <dbReference type="NCBI Taxonomy" id="2838653"/>
    <lineage>
        <taxon>Bacteria</taxon>
        <taxon>Bacillati</taxon>
        <taxon>Bacillota</taxon>
        <taxon>Bacilli</taxon>
        <taxon>Lactobacillales</taxon>
        <taxon>Lactobacillaceae</taxon>
        <taxon>Limosilactobacillus</taxon>
    </lineage>
</organism>
<feature type="transmembrane region" description="Helical" evidence="11">
    <location>
        <begin position="182"/>
        <end position="202"/>
    </location>
</feature>
<dbReference type="SUPFAM" id="SSF50156">
    <property type="entry name" value="PDZ domain-like"/>
    <property type="match status" value="1"/>
</dbReference>
<dbReference type="GO" id="GO:0046872">
    <property type="term" value="F:metal ion binding"/>
    <property type="evidence" value="ECO:0007669"/>
    <property type="project" value="UniProtKB-KW"/>
</dbReference>
<comment type="cofactor">
    <cofactor evidence="1 11">
        <name>Zn(2+)</name>
        <dbReference type="ChEBI" id="CHEBI:29105"/>
    </cofactor>
</comment>
<keyword evidence="4" id="KW-0645">Protease</keyword>
<comment type="caution">
    <text evidence="13">The sequence shown here is derived from an EMBL/GenBank/DDBJ whole genome shotgun (WGS) entry which is preliminary data.</text>
</comment>
<gene>
    <name evidence="13" type="primary">rseP</name>
    <name evidence="13" type="ORF">H9876_01755</name>
</gene>
<proteinExistence type="inferred from homology"/>
<evidence type="ECO:0000313" key="14">
    <source>
        <dbReference type="Proteomes" id="UP000886878"/>
    </source>
</evidence>
<dbReference type="PANTHER" id="PTHR42837">
    <property type="entry name" value="REGULATOR OF SIGMA-E PROTEASE RSEP"/>
    <property type="match status" value="1"/>
</dbReference>
<keyword evidence="6 11" id="KW-0378">Hydrolase</keyword>
<keyword evidence="7 11" id="KW-0862">Zinc</keyword>
<evidence type="ECO:0000313" key="13">
    <source>
        <dbReference type="EMBL" id="HIW70096.1"/>
    </source>
</evidence>
<feature type="transmembrane region" description="Helical" evidence="11">
    <location>
        <begin position="6"/>
        <end position="26"/>
    </location>
</feature>
<reference evidence="13" key="2">
    <citation type="submission" date="2021-04" db="EMBL/GenBank/DDBJ databases">
        <authorList>
            <person name="Gilroy R."/>
        </authorList>
    </citation>
    <scope>NUCLEOTIDE SEQUENCE</scope>
    <source>
        <strain evidence="13">ChiHejej3B27-2180</strain>
    </source>
</reference>
<sequence length="425" mass="46507">MLITIITFILVFGLIVLVHEFGHYFFAVRAGILVREFSIGMGPKVWWRRGKNGTTFTIRILPLGGYVRFAGDDDDDEEHLRPGSTISISLNNDQEVDTIDVSKGRRLLQGIPLQVVDHDLTDKLFIAGYINGDESAVKRYPVNHDAVIVEPDGTSVRIAPRDVLFQSASLGNRMLTNFAGPFNNFILSLVVFVILGFTLPGIPTGSNRLGNVQAHGPAARAGLVTGDRVVKVNNHRVASWQALSQQISTQPGKTVTVTYAHNGHQRSTRIKTKTTVVNKQKVGRIGIEEEISKSPVARVKYGWNAFAQSGTLIFSVLGHMITHGFNVNDFGGPVAMYAGTSQATHYGINGVLAFLAALSINLGIVNLLPIPALDGGKLLLNIIEAIIRRPIPEKVEVVVTLIGFSLLLLLMILVTYNDIQRYFVH</sequence>
<comment type="similarity">
    <text evidence="3 11">Belongs to the peptidase M50B family.</text>
</comment>
<evidence type="ECO:0000256" key="5">
    <source>
        <dbReference type="ARBA" id="ARBA00022692"/>
    </source>
</evidence>
<dbReference type="CDD" id="cd23081">
    <property type="entry name" value="cpPDZ_EcRseP-like"/>
    <property type="match status" value="1"/>
</dbReference>
<dbReference type="GO" id="GO:0004222">
    <property type="term" value="F:metalloendopeptidase activity"/>
    <property type="evidence" value="ECO:0007669"/>
    <property type="project" value="InterPro"/>
</dbReference>
<feature type="transmembrane region" description="Helical" evidence="11">
    <location>
        <begin position="397"/>
        <end position="416"/>
    </location>
</feature>
<dbReference type="AlphaFoldDB" id="A0A9D1QNP2"/>
<dbReference type="GO" id="GO:0016020">
    <property type="term" value="C:membrane"/>
    <property type="evidence" value="ECO:0007669"/>
    <property type="project" value="UniProtKB-SubCell"/>
</dbReference>
<dbReference type="Proteomes" id="UP000886878">
    <property type="component" value="Unassembled WGS sequence"/>
</dbReference>
<keyword evidence="8 11" id="KW-1133">Transmembrane helix</keyword>
<dbReference type="EMBL" id="DXGK01000031">
    <property type="protein sequence ID" value="HIW70096.1"/>
    <property type="molecule type" value="Genomic_DNA"/>
</dbReference>
<evidence type="ECO:0000259" key="12">
    <source>
        <dbReference type="SMART" id="SM00228"/>
    </source>
</evidence>
<protein>
    <recommendedName>
        <fullName evidence="11">Zinc metalloprotease</fullName>
        <ecNumber evidence="11">3.4.24.-</ecNumber>
    </recommendedName>
</protein>
<dbReference type="InterPro" id="IPR036034">
    <property type="entry name" value="PDZ_sf"/>
</dbReference>
<feature type="domain" description="PDZ" evidence="12">
    <location>
        <begin position="193"/>
        <end position="263"/>
    </location>
</feature>
<keyword evidence="5 11" id="KW-0812">Transmembrane</keyword>
<evidence type="ECO:0000256" key="6">
    <source>
        <dbReference type="ARBA" id="ARBA00022801"/>
    </source>
</evidence>
<feature type="transmembrane region" description="Helical" evidence="11">
    <location>
        <begin position="346"/>
        <end position="368"/>
    </location>
</feature>
<dbReference type="InterPro" id="IPR008915">
    <property type="entry name" value="Peptidase_M50"/>
</dbReference>
<reference evidence="13" key="1">
    <citation type="journal article" date="2021" name="PeerJ">
        <title>Extensive microbial diversity within the chicken gut microbiome revealed by metagenomics and culture.</title>
        <authorList>
            <person name="Gilroy R."/>
            <person name="Ravi A."/>
            <person name="Getino M."/>
            <person name="Pursley I."/>
            <person name="Horton D.L."/>
            <person name="Alikhan N.F."/>
            <person name="Baker D."/>
            <person name="Gharbi K."/>
            <person name="Hall N."/>
            <person name="Watson M."/>
            <person name="Adriaenssens E.M."/>
            <person name="Foster-Nyarko E."/>
            <person name="Jarju S."/>
            <person name="Secka A."/>
            <person name="Antonio M."/>
            <person name="Oren A."/>
            <person name="Chaudhuri R.R."/>
            <person name="La Ragione R."/>
            <person name="Hildebrand F."/>
            <person name="Pallen M.J."/>
        </authorList>
    </citation>
    <scope>NUCLEOTIDE SEQUENCE</scope>
    <source>
        <strain evidence="13">ChiHejej3B27-2180</strain>
    </source>
</reference>
<evidence type="ECO:0000256" key="10">
    <source>
        <dbReference type="ARBA" id="ARBA00023136"/>
    </source>
</evidence>
<evidence type="ECO:0000256" key="4">
    <source>
        <dbReference type="ARBA" id="ARBA00022670"/>
    </source>
</evidence>
<keyword evidence="9 11" id="KW-0482">Metalloprotease</keyword>
<evidence type="ECO:0000256" key="7">
    <source>
        <dbReference type="ARBA" id="ARBA00022833"/>
    </source>
</evidence>
<dbReference type="CDD" id="cd06163">
    <property type="entry name" value="S2P-M50_PDZ_RseP-like"/>
    <property type="match status" value="1"/>
</dbReference>
<dbReference type="Pfam" id="PF17820">
    <property type="entry name" value="PDZ_6"/>
    <property type="match status" value="1"/>
</dbReference>
<keyword evidence="10 11" id="KW-0472">Membrane</keyword>
<accession>A0A9D1QNP2</accession>
<dbReference type="InterPro" id="IPR041489">
    <property type="entry name" value="PDZ_6"/>
</dbReference>
<dbReference type="InterPro" id="IPR004387">
    <property type="entry name" value="Pept_M50_Zn"/>
</dbReference>
<evidence type="ECO:0000256" key="1">
    <source>
        <dbReference type="ARBA" id="ARBA00001947"/>
    </source>
</evidence>